<comment type="caution">
    <text evidence="3">The sequence shown here is derived from an EMBL/GenBank/DDBJ whole genome shotgun (WGS) entry which is preliminary data.</text>
</comment>
<keyword evidence="1" id="KW-0378">Hydrolase</keyword>
<feature type="domain" description="Alpha/beta hydrolase fold-3" evidence="2">
    <location>
        <begin position="86"/>
        <end position="290"/>
    </location>
</feature>
<dbReference type="RefSeq" id="WP_141963797.1">
    <property type="nucleotide sequence ID" value="NZ_VFOZ01000003.1"/>
</dbReference>
<dbReference type="InterPro" id="IPR050300">
    <property type="entry name" value="GDXG_lipolytic_enzyme"/>
</dbReference>
<dbReference type="AlphaFoldDB" id="A0A543BTC3"/>
<sequence>MLITTGADVAAQTRSFNQTLIEVLATLPAHYELNDPVASRAARESGEGPFPVPARVDEGQDRAITGRAGQVPLRVFVPPVVRGVHLHIHGGGWVFGSADGQDAALWRLATAAEMAVVSVGYRLAPEHPYPAGPDDCEDAARWLIDNAVREFGTDRLTIGGESAGGHLAVVTLLRLGARAAAFRAAQLTFGVFDLAMTPSQRLWGDLNLVLSTPTMGWFYEQFVPGMSAEELRRPDVSPLYADLAGLPAARFVVGTQDLLLDDTLFMAARWEAAGNDTVLEVVAEAAHGFTQFPLTVSERELIAQEEFLAKAVAGR</sequence>
<dbReference type="EMBL" id="VFOZ01000003">
    <property type="protein sequence ID" value="TQL88060.1"/>
    <property type="molecule type" value="Genomic_DNA"/>
</dbReference>
<name>A0A543BTC3_9ACTN</name>
<evidence type="ECO:0000313" key="3">
    <source>
        <dbReference type="EMBL" id="TQL88060.1"/>
    </source>
</evidence>
<evidence type="ECO:0000259" key="2">
    <source>
        <dbReference type="Pfam" id="PF07859"/>
    </source>
</evidence>
<reference evidence="3 4" key="1">
    <citation type="submission" date="2019-06" db="EMBL/GenBank/DDBJ databases">
        <title>Sequencing the genomes of 1000 actinobacteria strains.</title>
        <authorList>
            <person name="Klenk H.-P."/>
        </authorList>
    </citation>
    <scope>NUCLEOTIDE SEQUENCE [LARGE SCALE GENOMIC DNA]</scope>
    <source>
        <strain evidence="3 4">DSM 102200</strain>
    </source>
</reference>
<dbReference type="PANTHER" id="PTHR48081">
    <property type="entry name" value="AB HYDROLASE SUPERFAMILY PROTEIN C4A8.06C"/>
    <property type="match status" value="1"/>
</dbReference>
<dbReference type="OrthoDB" id="3209779at2"/>
<organism evidence="3 4">
    <name type="scientific">Actinoallomurus bryophytorum</name>
    <dbReference type="NCBI Taxonomy" id="1490222"/>
    <lineage>
        <taxon>Bacteria</taxon>
        <taxon>Bacillati</taxon>
        <taxon>Actinomycetota</taxon>
        <taxon>Actinomycetes</taxon>
        <taxon>Streptosporangiales</taxon>
        <taxon>Thermomonosporaceae</taxon>
        <taxon>Actinoallomurus</taxon>
    </lineage>
</organism>
<dbReference type="Proteomes" id="UP000316096">
    <property type="component" value="Unassembled WGS sequence"/>
</dbReference>
<evidence type="ECO:0000256" key="1">
    <source>
        <dbReference type="ARBA" id="ARBA00022801"/>
    </source>
</evidence>
<dbReference type="Gene3D" id="3.40.50.1820">
    <property type="entry name" value="alpha/beta hydrolase"/>
    <property type="match status" value="1"/>
</dbReference>
<evidence type="ECO:0000313" key="4">
    <source>
        <dbReference type="Proteomes" id="UP000316096"/>
    </source>
</evidence>
<keyword evidence="4" id="KW-1185">Reference proteome</keyword>
<protein>
    <submittedName>
        <fullName evidence="3">Acetyl esterase/lipase</fullName>
    </submittedName>
</protein>
<gene>
    <name evidence="3" type="ORF">FB559_8673</name>
</gene>
<dbReference type="SUPFAM" id="SSF53474">
    <property type="entry name" value="alpha/beta-Hydrolases"/>
    <property type="match status" value="1"/>
</dbReference>
<dbReference type="PANTHER" id="PTHR48081:SF8">
    <property type="entry name" value="ALPHA_BETA HYDROLASE FOLD-3 DOMAIN-CONTAINING PROTEIN-RELATED"/>
    <property type="match status" value="1"/>
</dbReference>
<dbReference type="GO" id="GO:0016787">
    <property type="term" value="F:hydrolase activity"/>
    <property type="evidence" value="ECO:0007669"/>
    <property type="project" value="UniProtKB-KW"/>
</dbReference>
<dbReference type="Pfam" id="PF07859">
    <property type="entry name" value="Abhydrolase_3"/>
    <property type="match status" value="1"/>
</dbReference>
<accession>A0A543BTC3</accession>
<dbReference type="InterPro" id="IPR029058">
    <property type="entry name" value="AB_hydrolase_fold"/>
</dbReference>
<dbReference type="InterPro" id="IPR013094">
    <property type="entry name" value="AB_hydrolase_3"/>
</dbReference>
<proteinExistence type="predicted"/>